<keyword evidence="4" id="KW-1185">Reference proteome</keyword>
<reference evidence="3 4" key="1">
    <citation type="submission" date="2019-03" db="EMBL/GenBank/DDBJ databases">
        <title>Genomic Encyclopedia of Type Strains, Phase III (KMG-III): the genomes of soil and plant-associated and newly described type strains.</title>
        <authorList>
            <person name="Whitman W."/>
        </authorList>
    </citation>
    <scope>NUCLEOTIDE SEQUENCE [LARGE SCALE GENOMIC DNA]</scope>
    <source>
        <strain evidence="3 4">CECT 8455</strain>
    </source>
</reference>
<dbReference type="SUPFAM" id="SSF51735">
    <property type="entry name" value="NAD(P)-binding Rossmann-fold domains"/>
    <property type="match status" value="1"/>
</dbReference>
<accession>A0A4V3E203</accession>
<dbReference type="Proteomes" id="UP000295274">
    <property type="component" value="Unassembled WGS sequence"/>
</dbReference>
<dbReference type="InterPro" id="IPR002347">
    <property type="entry name" value="SDR_fam"/>
</dbReference>
<dbReference type="GO" id="GO:0016491">
    <property type="term" value="F:oxidoreductase activity"/>
    <property type="evidence" value="ECO:0007669"/>
    <property type="project" value="UniProtKB-KW"/>
</dbReference>
<evidence type="ECO:0000256" key="1">
    <source>
        <dbReference type="ARBA" id="ARBA00006484"/>
    </source>
</evidence>
<organism evidence="3 4">
    <name type="scientific">Maribacter caenipelagi</name>
    <dbReference type="NCBI Taxonomy" id="1447781"/>
    <lineage>
        <taxon>Bacteria</taxon>
        <taxon>Pseudomonadati</taxon>
        <taxon>Bacteroidota</taxon>
        <taxon>Flavobacteriia</taxon>
        <taxon>Flavobacteriales</taxon>
        <taxon>Flavobacteriaceae</taxon>
        <taxon>Maribacter</taxon>
    </lineage>
</organism>
<dbReference type="FunFam" id="3.40.50.720:FF:000084">
    <property type="entry name" value="Short-chain dehydrogenase reductase"/>
    <property type="match status" value="1"/>
</dbReference>
<evidence type="ECO:0000256" key="2">
    <source>
        <dbReference type="ARBA" id="ARBA00023002"/>
    </source>
</evidence>
<dbReference type="PRINTS" id="PR00080">
    <property type="entry name" value="SDRFAMILY"/>
</dbReference>
<dbReference type="AlphaFoldDB" id="A0A4V3E203"/>
<sequence>MTDMDLNQSKIKFYNYNIMTNRNKLSGKNILITAGAQGIGEAITKHFIDSGSNVAIHYFSSADTANELVKYATDKGLKAIAISGDLTKEQDANALVKKTVEALGGLNILVNNAGSLVARKLLSEMETEFWHKVMDINLTSMMFVTRAAAPYLAKNENSSIVNLASLAGRKGGHPGSLVYSTSKGAILTYTRALASELGPQGTRVNAVAPGLILGTSFHNTHTTKESAAETTKGIPIQRAGNADDVARAVLYLASEYDGFITGATLDINGGVYNM</sequence>
<dbReference type="PANTHER" id="PTHR43639">
    <property type="entry name" value="OXIDOREDUCTASE, SHORT-CHAIN DEHYDROGENASE/REDUCTASE FAMILY (AFU_ORTHOLOGUE AFUA_5G02870)"/>
    <property type="match status" value="1"/>
</dbReference>
<comment type="caution">
    <text evidence="3">The sequence shown here is derived from an EMBL/GenBank/DDBJ whole genome shotgun (WGS) entry which is preliminary data.</text>
</comment>
<comment type="similarity">
    <text evidence="1">Belongs to the short-chain dehydrogenases/reductases (SDR) family.</text>
</comment>
<dbReference type="PROSITE" id="PS00061">
    <property type="entry name" value="ADH_SHORT"/>
    <property type="match status" value="1"/>
</dbReference>
<keyword evidence="2" id="KW-0560">Oxidoreductase</keyword>
<dbReference type="InterPro" id="IPR036291">
    <property type="entry name" value="NAD(P)-bd_dom_sf"/>
</dbReference>
<name>A0A4V3E203_9FLAO</name>
<dbReference type="Gene3D" id="3.40.50.720">
    <property type="entry name" value="NAD(P)-binding Rossmann-like Domain"/>
    <property type="match status" value="1"/>
</dbReference>
<evidence type="ECO:0000313" key="4">
    <source>
        <dbReference type="Proteomes" id="UP000295274"/>
    </source>
</evidence>
<dbReference type="Pfam" id="PF13561">
    <property type="entry name" value="adh_short_C2"/>
    <property type="match status" value="1"/>
</dbReference>
<dbReference type="PRINTS" id="PR00081">
    <property type="entry name" value="GDHRDH"/>
</dbReference>
<proteinExistence type="inferred from homology"/>
<protein>
    <submittedName>
        <fullName evidence="3">3-oxoacyl-[acyl-carrier protein] reductase</fullName>
    </submittedName>
</protein>
<dbReference type="InterPro" id="IPR020904">
    <property type="entry name" value="Sc_DH/Rdtase_CS"/>
</dbReference>
<gene>
    <name evidence="3" type="ORF">DFQ03_1969</name>
</gene>
<evidence type="ECO:0000313" key="3">
    <source>
        <dbReference type="EMBL" id="TDS15328.1"/>
    </source>
</evidence>
<dbReference type="CDD" id="cd05233">
    <property type="entry name" value="SDR_c"/>
    <property type="match status" value="1"/>
</dbReference>
<dbReference type="PANTHER" id="PTHR43639:SF1">
    <property type="entry name" value="SHORT-CHAIN DEHYDROGENASE_REDUCTASE FAMILY PROTEIN"/>
    <property type="match status" value="1"/>
</dbReference>
<dbReference type="EMBL" id="SNZW01000014">
    <property type="protein sequence ID" value="TDS15328.1"/>
    <property type="molecule type" value="Genomic_DNA"/>
</dbReference>